<sequence>MIFYVVELLDGWNVDISSWKYPRNLESIRVSSPGFGNDSKMMHPTIAGAPSVATDIMFGKGIEFSMKYSFKTLNRDSPLVSVVKVLAQSISSWCSRSIVKRTKANNNDSFPGKIDSTSAKCVVCK</sequence>
<reference evidence="1" key="1">
    <citation type="submission" date="2020-08" db="EMBL/GenBank/DDBJ databases">
        <title>Multicomponent nature underlies the extraordinary mechanical properties of spider dragline silk.</title>
        <authorList>
            <person name="Kono N."/>
            <person name="Nakamura H."/>
            <person name="Mori M."/>
            <person name="Yoshida Y."/>
            <person name="Ohtoshi R."/>
            <person name="Malay A.D."/>
            <person name="Moran D.A.P."/>
            <person name="Tomita M."/>
            <person name="Numata K."/>
            <person name="Arakawa K."/>
        </authorList>
    </citation>
    <scope>NUCLEOTIDE SEQUENCE</scope>
</reference>
<evidence type="ECO:0000313" key="2">
    <source>
        <dbReference type="Proteomes" id="UP000887159"/>
    </source>
</evidence>
<dbReference type="EMBL" id="BMAU01021203">
    <property type="protein sequence ID" value="GFX98517.1"/>
    <property type="molecule type" value="Genomic_DNA"/>
</dbReference>
<keyword evidence="2" id="KW-1185">Reference proteome</keyword>
<organism evidence="1 2">
    <name type="scientific">Trichonephila clavipes</name>
    <name type="common">Golden silk orbweaver</name>
    <name type="synonym">Nephila clavipes</name>
    <dbReference type="NCBI Taxonomy" id="2585209"/>
    <lineage>
        <taxon>Eukaryota</taxon>
        <taxon>Metazoa</taxon>
        <taxon>Ecdysozoa</taxon>
        <taxon>Arthropoda</taxon>
        <taxon>Chelicerata</taxon>
        <taxon>Arachnida</taxon>
        <taxon>Araneae</taxon>
        <taxon>Araneomorphae</taxon>
        <taxon>Entelegynae</taxon>
        <taxon>Araneoidea</taxon>
        <taxon>Nephilidae</taxon>
        <taxon>Trichonephila</taxon>
    </lineage>
</organism>
<comment type="caution">
    <text evidence="1">The sequence shown here is derived from an EMBL/GenBank/DDBJ whole genome shotgun (WGS) entry which is preliminary data.</text>
</comment>
<protein>
    <submittedName>
        <fullName evidence="1">Uncharacterized protein</fullName>
    </submittedName>
</protein>
<evidence type="ECO:0000313" key="1">
    <source>
        <dbReference type="EMBL" id="GFX98517.1"/>
    </source>
</evidence>
<dbReference type="AlphaFoldDB" id="A0A8X6S0V7"/>
<dbReference type="Proteomes" id="UP000887159">
    <property type="component" value="Unassembled WGS sequence"/>
</dbReference>
<proteinExistence type="predicted"/>
<accession>A0A8X6S0V7</accession>
<gene>
    <name evidence="1" type="ORF">TNCV_1500951</name>
</gene>
<name>A0A8X6S0V7_TRICX</name>